<evidence type="ECO:0000256" key="5">
    <source>
        <dbReference type="ARBA" id="ARBA00022679"/>
    </source>
</evidence>
<dbReference type="GO" id="GO:0015012">
    <property type="term" value="P:heparan sulfate proteoglycan biosynthetic process"/>
    <property type="evidence" value="ECO:0007669"/>
    <property type="project" value="UniProtKB-ARBA"/>
</dbReference>
<dbReference type="InterPro" id="IPR015338">
    <property type="entry name" value="GT64_dom"/>
</dbReference>
<accession>A0A1X7ULW4</accession>
<evidence type="ECO:0000256" key="1">
    <source>
        <dbReference type="ARBA" id="ARBA00004648"/>
    </source>
</evidence>
<comment type="pathway">
    <text evidence="2">Protein modification; protein glycosylation.</text>
</comment>
<evidence type="ECO:0000256" key="11">
    <source>
        <dbReference type="ARBA" id="ARBA00023157"/>
    </source>
</evidence>
<evidence type="ECO:0000259" key="13">
    <source>
        <dbReference type="Pfam" id="PF03016"/>
    </source>
</evidence>
<dbReference type="GO" id="GO:0005789">
    <property type="term" value="C:endoplasmic reticulum membrane"/>
    <property type="evidence" value="ECO:0007669"/>
    <property type="project" value="UniProtKB-SubCell"/>
</dbReference>
<evidence type="ECO:0000259" key="14">
    <source>
        <dbReference type="Pfam" id="PF09258"/>
    </source>
</evidence>
<keyword evidence="4" id="KW-0328">Glycosyltransferase</keyword>
<keyword evidence="10" id="KW-0472">Membrane</keyword>
<keyword evidence="6" id="KW-0812">Transmembrane</keyword>
<dbReference type="Pfam" id="PF09258">
    <property type="entry name" value="Glyco_transf_64"/>
    <property type="match status" value="1"/>
</dbReference>
<dbReference type="Gene3D" id="3.90.550.10">
    <property type="entry name" value="Spore Coat Polysaccharide Biosynthesis Protein SpsA, Chain A"/>
    <property type="match status" value="1"/>
</dbReference>
<evidence type="ECO:0000256" key="10">
    <source>
        <dbReference type="ARBA" id="ARBA00023136"/>
    </source>
</evidence>
<dbReference type="InterPro" id="IPR040911">
    <property type="entry name" value="Exostosin_GT47"/>
</dbReference>
<dbReference type="Proteomes" id="UP000007879">
    <property type="component" value="Unassembled WGS sequence"/>
</dbReference>
<dbReference type="EnsemblMetazoa" id="XM_003387409.3">
    <property type="protein sequence ID" value="XP_003387457.1"/>
    <property type="gene ID" value="LOC100641175"/>
</dbReference>
<evidence type="ECO:0000313" key="15">
    <source>
        <dbReference type="EnsemblMetazoa" id="Aqu2.1.28641_001"/>
    </source>
</evidence>
<dbReference type="OMA" id="RRQAWST"/>
<dbReference type="AlphaFoldDB" id="A0A1X7ULW4"/>
<dbReference type="OrthoDB" id="5954868at2759"/>
<keyword evidence="12" id="KW-0325">Glycoprotein</keyword>
<gene>
    <name evidence="15" type="primary">100641175</name>
</gene>
<dbReference type="InterPro" id="IPR004263">
    <property type="entry name" value="Exostosin"/>
</dbReference>
<evidence type="ECO:0000256" key="12">
    <source>
        <dbReference type="ARBA" id="ARBA00023180"/>
    </source>
</evidence>
<dbReference type="KEGG" id="aqu:100641175"/>
<feature type="domain" description="Exostosin GT47" evidence="13">
    <location>
        <begin position="84"/>
        <end position="376"/>
    </location>
</feature>
<keyword evidence="7" id="KW-0256">Endoplasmic reticulum</keyword>
<keyword evidence="16" id="KW-1185">Reference proteome</keyword>
<comment type="similarity">
    <text evidence="3">Belongs to the glycosyltransferase 47 family.</text>
</comment>
<dbReference type="STRING" id="400682.A0A1X7ULW4"/>
<reference evidence="16" key="1">
    <citation type="journal article" date="2010" name="Nature">
        <title>The Amphimedon queenslandica genome and the evolution of animal complexity.</title>
        <authorList>
            <person name="Srivastava M."/>
            <person name="Simakov O."/>
            <person name="Chapman J."/>
            <person name="Fahey B."/>
            <person name="Gauthier M.E."/>
            <person name="Mitros T."/>
            <person name="Richards G.S."/>
            <person name="Conaco C."/>
            <person name="Dacre M."/>
            <person name="Hellsten U."/>
            <person name="Larroux C."/>
            <person name="Putnam N.H."/>
            <person name="Stanke M."/>
            <person name="Adamska M."/>
            <person name="Darling A."/>
            <person name="Degnan S.M."/>
            <person name="Oakley T.H."/>
            <person name="Plachetzki D.C."/>
            <person name="Zhai Y."/>
            <person name="Adamski M."/>
            <person name="Calcino A."/>
            <person name="Cummins S.F."/>
            <person name="Goodstein D.M."/>
            <person name="Harris C."/>
            <person name="Jackson D.J."/>
            <person name="Leys S.P."/>
            <person name="Shu S."/>
            <person name="Woodcroft B.J."/>
            <person name="Vervoort M."/>
            <person name="Kosik K.S."/>
            <person name="Manning G."/>
            <person name="Degnan B.M."/>
            <person name="Rokhsar D.S."/>
        </authorList>
    </citation>
    <scope>NUCLEOTIDE SEQUENCE [LARGE SCALE GENOMIC DNA]</scope>
</reference>
<keyword evidence="8" id="KW-0735">Signal-anchor</keyword>
<sequence length="729" mass="83592">MRLTWKIRRKLLRLVAAGTLLSAVALLALYASSEASPKAISETKRRQHSSFMFPEDLHYSHKGSRITAKCTMATCFNVSRCIDSFKVYVYPFEEEKKGGRGGGKQAASSIYKKMVRVLRDSPYYTSDPNTACLLVLNIDTLDRDPLSNDYVKRLPEKLKALRTWNNGRNHILFNMYSGSFPDYNDQLDFDHGEAIIAKASFALENYRTGFDISLPLIHKLHSEKGKFTGGVSAHGNLFPIRRKYLLIFKGKRYLWGLGSATRNAIYHLDNGDDVIMLTTCKHGKFWSRYRDEKCKKDNIFFEKYNYNHLISNSTFCLVPRGRRLGSFRFLESLHAGCIPVSLSNGLVLPFHELIDWSKALFVFDERQLFQVPHMLRHIPEDKILSMRLHTQFYWEQYFSSVDAIMHTTLEIVKQRISQFQNGVVATASNAHFLWNHYPGGLVISSDYSEKLEDYPFFIKRQQGPPSGYTAVVMATKPASKGNSPLVLLLKNLCNSTHARKIVVSWIGSGNPKVMVPPFCRPSIKVIDARKDKKLMINVMIPYMEIRTDAILSLWEDTELITEEVDFGYLTWLSNPERLVGFVGRRHFWSPNQGQWICSSGLNNRYSLVSLGASFYHKYYAHHVWHHKLSSSARKILDSSKDCFSIGLNFVISHMTGSPPLKVTQRVSLNYFTSKERTEVVMSCVSCINSLTISFGYIPLKYSWSRADPVLFRDNVAAHRKEFRRIENVT</sequence>
<dbReference type="PANTHER" id="PTHR48261">
    <property type="entry name" value="ACETYLGLUCOSAMINYLTRANSFERASE"/>
    <property type="match status" value="1"/>
</dbReference>
<evidence type="ECO:0000313" key="16">
    <source>
        <dbReference type="Proteomes" id="UP000007879"/>
    </source>
</evidence>
<dbReference type="GO" id="GO:0016757">
    <property type="term" value="F:glycosyltransferase activity"/>
    <property type="evidence" value="ECO:0007669"/>
    <property type="project" value="UniProtKB-KW"/>
</dbReference>
<feature type="domain" description="Glycosyl transferase 64" evidence="14">
    <location>
        <begin position="471"/>
        <end position="711"/>
    </location>
</feature>
<dbReference type="PANTHER" id="PTHR48261:SF3">
    <property type="entry name" value="EXOSTOSIN GLYCOSYLTRANSFERASE 1"/>
    <property type="match status" value="1"/>
</dbReference>
<evidence type="ECO:0008006" key="17">
    <source>
        <dbReference type="Google" id="ProtNLM"/>
    </source>
</evidence>
<keyword evidence="9" id="KW-1133">Transmembrane helix</keyword>
<keyword evidence="11" id="KW-1015">Disulfide bond</keyword>
<evidence type="ECO:0000256" key="8">
    <source>
        <dbReference type="ARBA" id="ARBA00022968"/>
    </source>
</evidence>
<comment type="subcellular location">
    <subcellularLocation>
        <location evidence="1">Endoplasmic reticulum membrane</location>
        <topology evidence="1">Single-pass type II membrane protein</topology>
    </subcellularLocation>
</comment>
<evidence type="ECO:0000256" key="9">
    <source>
        <dbReference type="ARBA" id="ARBA00022989"/>
    </source>
</evidence>
<dbReference type="Pfam" id="PF03016">
    <property type="entry name" value="Exostosin_GT47"/>
    <property type="match status" value="1"/>
</dbReference>
<dbReference type="EnsemblMetazoa" id="Aqu2.1.28641_001">
    <property type="protein sequence ID" value="Aqu2.1.28641_001"/>
    <property type="gene ID" value="Aqu2.1.28641"/>
</dbReference>
<evidence type="ECO:0000256" key="7">
    <source>
        <dbReference type="ARBA" id="ARBA00022824"/>
    </source>
</evidence>
<evidence type="ECO:0000256" key="4">
    <source>
        <dbReference type="ARBA" id="ARBA00022676"/>
    </source>
</evidence>
<name>A0A1X7ULW4_AMPQE</name>
<evidence type="ECO:0000256" key="6">
    <source>
        <dbReference type="ARBA" id="ARBA00022692"/>
    </source>
</evidence>
<proteinExistence type="inferred from homology"/>
<reference evidence="15" key="2">
    <citation type="submission" date="2017-05" db="UniProtKB">
        <authorList>
            <consortium name="EnsemblMetazoa"/>
        </authorList>
    </citation>
    <scope>IDENTIFICATION</scope>
</reference>
<keyword evidence="5" id="KW-0808">Transferase</keyword>
<dbReference type="InterPro" id="IPR029044">
    <property type="entry name" value="Nucleotide-diphossugar_trans"/>
</dbReference>
<evidence type="ECO:0000256" key="3">
    <source>
        <dbReference type="ARBA" id="ARBA00010271"/>
    </source>
</evidence>
<organism evidence="15">
    <name type="scientific">Amphimedon queenslandica</name>
    <name type="common">Sponge</name>
    <dbReference type="NCBI Taxonomy" id="400682"/>
    <lineage>
        <taxon>Eukaryota</taxon>
        <taxon>Metazoa</taxon>
        <taxon>Porifera</taxon>
        <taxon>Demospongiae</taxon>
        <taxon>Heteroscleromorpha</taxon>
        <taxon>Haplosclerida</taxon>
        <taxon>Niphatidae</taxon>
        <taxon>Amphimedon</taxon>
    </lineage>
</organism>
<dbReference type="InParanoid" id="A0A1X7ULW4"/>
<evidence type="ECO:0000256" key="2">
    <source>
        <dbReference type="ARBA" id="ARBA00004922"/>
    </source>
</evidence>
<protein>
    <recommendedName>
        <fullName evidence="17">Exostosin GT47 domain-containing protein</fullName>
    </recommendedName>
</protein>
<dbReference type="eggNOG" id="KOG1021">
    <property type="taxonomic scope" value="Eukaryota"/>
</dbReference>